<evidence type="ECO:0000256" key="3">
    <source>
        <dbReference type="ARBA" id="ARBA00022833"/>
    </source>
</evidence>
<sequence>MQQTGNYGEGYMPPAQTYASTAPPSYNMGELNAYGVSSGHAAYGQPQETAYMAQVAKHPAHEPSYNPNSAYAPSQPSYAPAAPSYVPGAPAAPAAPSYDYYSSSAPPPSTPSAQAPSYLTPSYSDGGYGGLQSYGGIGSRGSLGNETESLGYHQAAYDQSGYSRVGYDQVGYGTHGGGVGERDAYGAQRDGGAAFNNKSYDDGGYAEVYAYDGGQGGEPYGARGTGSSSWKTMESSGSFGSFGSSGGSKVARAVPKVENDNISGGIQKYRVKLLPDTKDVICQIGLDGVRMLDPSTNRTLRIYPLETITRWEVKDPAIFTFWAKSAVDIEQRCIRLQSSSYTTSAILDTITAACVQLCEMVDKDESSKPSAGSTAPSDTTLGRKSFIGDWVPFRPRTASEEEKQHWVPDEAATKCSNCDADFSAFVRRHHCRNCGDVFCDRCTRGRTPLTSEEGAQPVRVCDRCLAEVSQRLSNAKEASKVPVQRTHEDLAKKLQEELERNAGRREASNSKGTTGGSSNKESGTSVLNCSRCGAISLVTGGNSRCPSCGSESSNNVQGSSYNSSGAKGSGPRMREVACPTCTVHLQVQVPSFGTETVECGVCQHPFLVGA</sequence>
<evidence type="ECO:0000256" key="4">
    <source>
        <dbReference type="PROSITE-ProRule" id="PRU00091"/>
    </source>
</evidence>
<feature type="region of interest" description="Disordered" evidence="5">
    <location>
        <begin position="1"/>
        <end position="24"/>
    </location>
</feature>
<evidence type="ECO:0000313" key="7">
    <source>
        <dbReference type="EMBL" id="PNR40947.1"/>
    </source>
</evidence>
<evidence type="ECO:0000256" key="1">
    <source>
        <dbReference type="ARBA" id="ARBA00022723"/>
    </source>
</evidence>
<dbReference type="PANTHER" id="PTHR46977">
    <property type="entry name" value="PROTEIN FREE1"/>
    <property type="match status" value="1"/>
</dbReference>
<dbReference type="Proteomes" id="UP000006727">
    <property type="component" value="Chromosome 14"/>
</dbReference>
<dbReference type="GO" id="GO:0070676">
    <property type="term" value="P:intralumenal vesicle formation"/>
    <property type="evidence" value="ECO:0000318"/>
    <property type="project" value="GO_Central"/>
</dbReference>
<proteinExistence type="predicted"/>
<dbReference type="GeneID" id="112291266"/>
<dbReference type="EnsemblPlants" id="Pp3c14_11260V3.3">
    <property type="protein sequence ID" value="Pp3c14_11260V3.3"/>
    <property type="gene ID" value="Pp3c14_11260"/>
</dbReference>
<dbReference type="InterPro" id="IPR013083">
    <property type="entry name" value="Znf_RING/FYVE/PHD"/>
</dbReference>
<evidence type="ECO:0000256" key="2">
    <source>
        <dbReference type="ARBA" id="ARBA00022771"/>
    </source>
</evidence>
<reference evidence="8" key="3">
    <citation type="submission" date="2020-12" db="UniProtKB">
        <authorList>
            <consortium name="EnsemblPlants"/>
        </authorList>
    </citation>
    <scope>IDENTIFICATION</scope>
</reference>
<dbReference type="EnsemblPlants" id="Pp3c14_11260V3.1">
    <property type="protein sequence ID" value="Pp3c14_11260V3.1"/>
    <property type="gene ID" value="Pp3c14_11260"/>
</dbReference>
<reference evidence="7 9" key="1">
    <citation type="journal article" date="2008" name="Science">
        <title>The Physcomitrella genome reveals evolutionary insights into the conquest of land by plants.</title>
        <authorList>
            <person name="Rensing S."/>
            <person name="Lang D."/>
            <person name="Zimmer A."/>
            <person name="Terry A."/>
            <person name="Salamov A."/>
            <person name="Shapiro H."/>
            <person name="Nishiyama T."/>
            <person name="Perroud P.-F."/>
            <person name="Lindquist E."/>
            <person name="Kamisugi Y."/>
            <person name="Tanahashi T."/>
            <person name="Sakakibara K."/>
            <person name="Fujita T."/>
            <person name="Oishi K."/>
            <person name="Shin-I T."/>
            <person name="Kuroki Y."/>
            <person name="Toyoda A."/>
            <person name="Suzuki Y."/>
            <person name="Hashimoto A."/>
            <person name="Yamaguchi K."/>
            <person name="Sugano A."/>
            <person name="Kohara Y."/>
            <person name="Fujiyama A."/>
            <person name="Anterola A."/>
            <person name="Aoki S."/>
            <person name="Ashton N."/>
            <person name="Barbazuk W.B."/>
            <person name="Barker E."/>
            <person name="Bennetzen J."/>
            <person name="Bezanilla M."/>
            <person name="Blankenship R."/>
            <person name="Cho S.H."/>
            <person name="Dutcher S."/>
            <person name="Estelle M."/>
            <person name="Fawcett J.A."/>
            <person name="Gundlach H."/>
            <person name="Hanada K."/>
            <person name="Heyl A."/>
            <person name="Hicks K.A."/>
            <person name="Hugh J."/>
            <person name="Lohr M."/>
            <person name="Mayer K."/>
            <person name="Melkozernov A."/>
            <person name="Murata T."/>
            <person name="Nelson D."/>
            <person name="Pils B."/>
            <person name="Prigge M."/>
            <person name="Reiss B."/>
            <person name="Renner T."/>
            <person name="Rombauts S."/>
            <person name="Rushton P."/>
            <person name="Sanderfoot A."/>
            <person name="Schween G."/>
            <person name="Shiu S.-H."/>
            <person name="Stueber K."/>
            <person name="Theodoulou F.L."/>
            <person name="Tu H."/>
            <person name="Van de Peer Y."/>
            <person name="Verrier P.J."/>
            <person name="Waters E."/>
            <person name="Wood A."/>
            <person name="Yang L."/>
            <person name="Cove D."/>
            <person name="Cuming A."/>
            <person name="Hasebe M."/>
            <person name="Lucas S."/>
            <person name="Mishler D.B."/>
            <person name="Reski R."/>
            <person name="Grigoriev I."/>
            <person name="Quatrano R.S."/>
            <person name="Boore J.L."/>
        </authorList>
    </citation>
    <scope>NUCLEOTIDE SEQUENCE [LARGE SCALE GENOMIC DNA]</scope>
    <source>
        <strain evidence="8 9">cv. Gransden 2004</strain>
    </source>
</reference>
<dbReference type="PaxDb" id="3218-PP1S36_316V6.1"/>
<dbReference type="SUPFAM" id="SSF50729">
    <property type="entry name" value="PH domain-like"/>
    <property type="match status" value="1"/>
</dbReference>
<dbReference type="InterPro" id="IPR045893">
    <property type="entry name" value="FREE1"/>
</dbReference>
<dbReference type="Gramene" id="Pp3c14_11260V3.1">
    <property type="protein sequence ID" value="Pp3c14_11260V3.1"/>
    <property type="gene ID" value="Pp3c14_11260"/>
</dbReference>
<dbReference type="RefSeq" id="XP_024394199.1">
    <property type="nucleotide sequence ID" value="XM_024538431.2"/>
</dbReference>
<dbReference type="EnsemblPlants" id="Pp3c14_11260V3.4">
    <property type="protein sequence ID" value="Pp3c14_11260V3.4"/>
    <property type="gene ID" value="Pp3c14_11260"/>
</dbReference>
<feature type="compositionally biased region" description="Low complexity" evidence="5">
    <location>
        <begin position="111"/>
        <end position="121"/>
    </location>
</feature>
<dbReference type="GO" id="GO:0008270">
    <property type="term" value="F:zinc ion binding"/>
    <property type="evidence" value="ECO:0007669"/>
    <property type="project" value="UniProtKB-KW"/>
</dbReference>
<name>A0A2K1JHB1_PHYPA</name>
<dbReference type="PANTHER" id="PTHR46977:SF1">
    <property type="entry name" value="PROTEIN FREE1"/>
    <property type="match status" value="1"/>
</dbReference>
<dbReference type="EnsemblPlants" id="Pp3c14_11260V3.2">
    <property type="protein sequence ID" value="Pp3c14_11260V3.2"/>
    <property type="gene ID" value="Pp3c14_11260"/>
</dbReference>
<dbReference type="OMA" id="MGELNAY"/>
<feature type="compositionally biased region" description="Polar residues" evidence="5">
    <location>
        <begin position="544"/>
        <end position="566"/>
    </location>
</feature>
<feature type="domain" description="FYVE-type" evidence="6">
    <location>
        <begin position="409"/>
        <end position="469"/>
    </location>
</feature>
<dbReference type="CDD" id="cd00934">
    <property type="entry name" value="PTB"/>
    <property type="match status" value="1"/>
</dbReference>
<dbReference type="PROSITE" id="PS50178">
    <property type="entry name" value="ZF_FYVE"/>
    <property type="match status" value="1"/>
</dbReference>
<feature type="compositionally biased region" description="Low complexity" evidence="5">
    <location>
        <begin position="509"/>
        <end position="525"/>
    </location>
</feature>
<dbReference type="InterPro" id="IPR011011">
    <property type="entry name" value="Znf_FYVE_PHD"/>
</dbReference>
<evidence type="ECO:0000259" key="6">
    <source>
        <dbReference type="PROSITE" id="PS50178"/>
    </source>
</evidence>
<dbReference type="GO" id="GO:0043130">
    <property type="term" value="F:ubiquitin binding"/>
    <property type="evidence" value="ECO:0000318"/>
    <property type="project" value="GO_Central"/>
</dbReference>
<dbReference type="Gramene" id="Pp3c14_11260V3.5">
    <property type="protein sequence ID" value="Pp3c14_11260V3.5"/>
    <property type="gene ID" value="Pp3c14_11260"/>
</dbReference>
<feature type="compositionally biased region" description="Low complexity" evidence="5">
    <location>
        <begin position="69"/>
        <end position="79"/>
    </location>
</feature>
<evidence type="ECO:0000313" key="8">
    <source>
        <dbReference type="EnsemblPlants" id="Pp3c14_11260V3.1"/>
    </source>
</evidence>
<dbReference type="InterPro" id="IPR011993">
    <property type="entry name" value="PH-like_dom_sf"/>
</dbReference>
<feature type="compositionally biased region" description="Basic and acidic residues" evidence="5">
    <location>
        <begin position="499"/>
        <end position="508"/>
    </location>
</feature>
<dbReference type="GO" id="GO:0060586">
    <property type="term" value="P:multicellular organismal-level iron ion homeostasis"/>
    <property type="evidence" value="ECO:0007669"/>
    <property type="project" value="EnsemblPlants"/>
</dbReference>
<dbReference type="Gene3D" id="2.30.29.30">
    <property type="entry name" value="Pleckstrin-homology domain (PH domain)/Phosphotyrosine-binding domain (PTB)"/>
    <property type="match status" value="1"/>
</dbReference>
<organism evidence="7">
    <name type="scientific">Physcomitrium patens</name>
    <name type="common">Spreading-leaved earth moss</name>
    <name type="synonym">Physcomitrella patens</name>
    <dbReference type="NCBI Taxonomy" id="3218"/>
    <lineage>
        <taxon>Eukaryota</taxon>
        <taxon>Viridiplantae</taxon>
        <taxon>Streptophyta</taxon>
        <taxon>Embryophyta</taxon>
        <taxon>Bryophyta</taxon>
        <taxon>Bryophytina</taxon>
        <taxon>Bryopsida</taxon>
        <taxon>Funariidae</taxon>
        <taxon>Funariales</taxon>
        <taxon>Funariaceae</taxon>
        <taxon>Physcomitrium</taxon>
    </lineage>
</organism>
<keyword evidence="2 4" id="KW-0863">Zinc-finger</keyword>
<dbReference type="GO" id="GO:0009788">
    <property type="term" value="P:negative regulation of abscisic acid-activated signaling pathway"/>
    <property type="evidence" value="ECO:0007669"/>
    <property type="project" value="EnsemblPlants"/>
</dbReference>
<keyword evidence="1" id="KW-0479">Metal-binding</keyword>
<feature type="region of interest" description="Disordered" evidence="5">
    <location>
        <begin position="544"/>
        <end position="570"/>
    </location>
</feature>
<dbReference type="FunCoup" id="A0A2K1JHB1">
    <property type="interactions" value="3546"/>
</dbReference>
<keyword evidence="3" id="KW-0862">Zinc</keyword>
<dbReference type="Gramene" id="Pp3c14_11260V3.3">
    <property type="protein sequence ID" value="Pp3c14_11260V3.3"/>
    <property type="gene ID" value="Pp3c14_11260"/>
</dbReference>
<dbReference type="EnsemblPlants" id="Pp3c14_11260V3.5">
    <property type="protein sequence ID" value="Pp3c14_11260V3.5"/>
    <property type="gene ID" value="Pp3c14_11260"/>
</dbReference>
<dbReference type="GO" id="GO:0031902">
    <property type="term" value="C:late endosome membrane"/>
    <property type="evidence" value="ECO:0000318"/>
    <property type="project" value="GO_Central"/>
</dbReference>
<dbReference type="Gene3D" id="3.30.40.10">
    <property type="entry name" value="Zinc/RING finger domain, C3HC4 (zinc finger)"/>
    <property type="match status" value="1"/>
</dbReference>
<dbReference type="GO" id="GO:0000813">
    <property type="term" value="C:ESCRT I complex"/>
    <property type="evidence" value="ECO:0000318"/>
    <property type="project" value="GO_Central"/>
</dbReference>
<dbReference type="SUPFAM" id="SSF57903">
    <property type="entry name" value="FYVE/PHD zinc finger"/>
    <property type="match status" value="1"/>
</dbReference>
<dbReference type="Gramene" id="Pp3c14_11260V3.2">
    <property type="protein sequence ID" value="Pp3c14_11260V3.2"/>
    <property type="gene ID" value="Pp3c14_11260"/>
</dbReference>
<protein>
    <recommendedName>
        <fullName evidence="6">FYVE-type domain-containing protein</fullName>
    </recommendedName>
</protein>
<dbReference type="FunFam" id="3.30.40.10:FF:000312">
    <property type="entry name" value="Zinc finger, FYVE-type, endofin"/>
    <property type="match status" value="1"/>
</dbReference>
<dbReference type="RefSeq" id="XP_024394200.1">
    <property type="nucleotide sequence ID" value="XM_024538432.2"/>
</dbReference>
<dbReference type="Gramene" id="Pp3c14_11260V3.4">
    <property type="protein sequence ID" value="Pp3c14_11260V3.4"/>
    <property type="gene ID" value="Pp3c14_11260"/>
</dbReference>
<dbReference type="KEGG" id="ppp:112291266"/>
<feature type="region of interest" description="Disordered" evidence="5">
    <location>
        <begin position="97"/>
        <end position="121"/>
    </location>
</feature>
<dbReference type="GO" id="GO:1900067">
    <property type="term" value="P:regulation of cellular response to alkaline pH"/>
    <property type="evidence" value="ECO:0007669"/>
    <property type="project" value="EnsemblPlants"/>
</dbReference>
<dbReference type="EMBL" id="ABEU02000014">
    <property type="protein sequence ID" value="PNR40947.1"/>
    <property type="molecule type" value="Genomic_DNA"/>
</dbReference>
<dbReference type="STRING" id="3218.A0A2K1JHB1"/>
<dbReference type="InterPro" id="IPR000306">
    <property type="entry name" value="Znf_FYVE"/>
</dbReference>
<evidence type="ECO:0000313" key="9">
    <source>
        <dbReference type="Proteomes" id="UP000006727"/>
    </source>
</evidence>
<keyword evidence="9" id="KW-1185">Reference proteome</keyword>
<reference evidence="7 9" key="2">
    <citation type="journal article" date="2018" name="Plant J.">
        <title>The Physcomitrella patens chromosome-scale assembly reveals moss genome structure and evolution.</title>
        <authorList>
            <person name="Lang D."/>
            <person name="Ullrich K.K."/>
            <person name="Murat F."/>
            <person name="Fuchs J."/>
            <person name="Jenkins J."/>
            <person name="Haas F.B."/>
            <person name="Piednoel M."/>
            <person name="Gundlach H."/>
            <person name="Van Bel M."/>
            <person name="Meyberg R."/>
            <person name="Vives C."/>
            <person name="Morata J."/>
            <person name="Symeonidi A."/>
            <person name="Hiss M."/>
            <person name="Muchero W."/>
            <person name="Kamisugi Y."/>
            <person name="Saleh O."/>
            <person name="Blanc G."/>
            <person name="Decker E.L."/>
            <person name="van Gessel N."/>
            <person name="Grimwood J."/>
            <person name="Hayes R.D."/>
            <person name="Graham S.W."/>
            <person name="Gunter L.E."/>
            <person name="McDaniel S.F."/>
            <person name="Hoernstein S.N.W."/>
            <person name="Larsson A."/>
            <person name="Li F.W."/>
            <person name="Perroud P.F."/>
            <person name="Phillips J."/>
            <person name="Ranjan P."/>
            <person name="Rokshar D.S."/>
            <person name="Rothfels C.J."/>
            <person name="Schneider L."/>
            <person name="Shu S."/>
            <person name="Stevenson D.W."/>
            <person name="Thummler F."/>
            <person name="Tillich M."/>
            <person name="Villarreal Aguilar J.C."/>
            <person name="Widiez T."/>
            <person name="Wong G.K."/>
            <person name="Wymore A."/>
            <person name="Zhang Y."/>
            <person name="Zimmer A.D."/>
            <person name="Quatrano R.S."/>
            <person name="Mayer K.F.X."/>
            <person name="Goodstein D."/>
            <person name="Casacuberta J.M."/>
            <person name="Vandepoele K."/>
            <person name="Reski R."/>
            <person name="Cuming A.C."/>
            <person name="Tuskan G.A."/>
            <person name="Maumus F."/>
            <person name="Salse J."/>
            <person name="Schmutz J."/>
            <person name="Rensing S.A."/>
        </authorList>
    </citation>
    <scope>NUCLEOTIDE SEQUENCE [LARGE SCALE GENOMIC DNA]</scope>
    <source>
        <strain evidence="8 9">cv. Gransden 2004</strain>
    </source>
</reference>
<evidence type="ECO:0000256" key="5">
    <source>
        <dbReference type="SAM" id="MobiDB-lite"/>
    </source>
</evidence>
<dbReference type="OrthoDB" id="660555at2759"/>
<dbReference type="Pfam" id="PF01363">
    <property type="entry name" value="FYVE"/>
    <property type="match status" value="1"/>
</dbReference>
<feature type="region of interest" description="Disordered" evidence="5">
    <location>
        <begin position="53"/>
        <end position="79"/>
    </location>
</feature>
<gene>
    <name evidence="8" type="primary">LOC112291266</name>
    <name evidence="7" type="ORF">PHYPA_018350</name>
</gene>
<dbReference type="AlphaFoldDB" id="A0A2K1JHB1"/>
<accession>A0A2K1JHB1</accession>
<dbReference type="InterPro" id="IPR017455">
    <property type="entry name" value="Znf_FYVE-rel"/>
</dbReference>
<feature type="region of interest" description="Disordered" evidence="5">
    <location>
        <begin position="499"/>
        <end position="525"/>
    </location>
</feature>
<dbReference type="SMART" id="SM00064">
    <property type="entry name" value="FYVE"/>
    <property type="match status" value="1"/>
</dbReference>
<dbReference type="GO" id="GO:0036258">
    <property type="term" value="P:multivesicular body assembly"/>
    <property type="evidence" value="ECO:0000318"/>
    <property type="project" value="GO_Central"/>
</dbReference>